<evidence type="ECO:0000256" key="1">
    <source>
        <dbReference type="SAM" id="MobiDB-lite"/>
    </source>
</evidence>
<dbReference type="HOGENOM" id="CLU_1627315_0_0_1"/>
<gene>
    <name evidence="2" type="ORF">JAAARDRAFT_49848</name>
</gene>
<name>A0A067PF30_9AGAM</name>
<dbReference type="EMBL" id="KL197734">
    <property type="protein sequence ID" value="KDQ53394.1"/>
    <property type="molecule type" value="Genomic_DNA"/>
</dbReference>
<reference evidence="3" key="1">
    <citation type="journal article" date="2014" name="Proc. Natl. Acad. Sci. U.S.A.">
        <title>Extensive sampling of basidiomycete genomes demonstrates inadequacy of the white-rot/brown-rot paradigm for wood decay fungi.</title>
        <authorList>
            <person name="Riley R."/>
            <person name="Salamov A.A."/>
            <person name="Brown D.W."/>
            <person name="Nagy L.G."/>
            <person name="Floudas D."/>
            <person name="Held B.W."/>
            <person name="Levasseur A."/>
            <person name="Lombard V."/>
            <person name="Morin E."/>
            <person name="Otillar R."/>
            <person name="Lindquist E.A."/>
            <person name="Sun H."/>
            <person name="LaButti K.M."/>
            <person name="Schmutz J."/>
            <person name="Jabbour D."/>
            <person name="Luo H."/>
            <person name="Baker S.E."/>
            <person name="Pisabarro A.G."/>
            <person name="Walton J.D."/>
            <person name="Blanchette R.A."/>
            <person name="Henrissat B."/>
            <person name="Martin F."/>
            <person name="Cullen D."/>
            <person name="Hibbett D.S."/>
            <person name="Grigoriev I.V."/>
        </authorList>
    </citation>
    <scope>NUCLEOTIDE SEQUENCE [LARGE SCALE GENOMIC DNA]</scope>
    <source>
        <strain evidence="3">MUCL 33604</strain>
    </source>
</reference>
<sequence>MHMVCACGEGLMKREFVRLARGGQKSGGYQILVRPSGGPTPYVILPVPIFCQQCHGPRTDERRDYSRSGLSANSKMEDYDGDDLGKELKYRHEKLCNDERAREDDVGKLGGLSLVQVGLNRHSRSEMDQAIVEIGYRLEELSIRARPYGGIDVQVLGEGLTLG</sequence>
<evidence type="ECO:0000313" key="2">
    <source>
        <dbReference type="EMBL" id="KDQ53394.1"/>
    </source>
</evidence>
<feature type="compositionally biased region" description="Basic and acidic residues" evidence="1">
    <location>
        <begin position="57"/>
        <end position="66"/>
    </location>
</feature>
<dbReference type="Proteomes" id="UP000027265">
    <property type="component" value="Unassembled WGS sequence"/>
</dbReference>
<protein>
    <submittedName>
        <fullName evidence="2">Uncharacterized protein</fullName>
    </submittedName>
</protein>
<proteinExistence type="predicted"/>
<dbReference type="InParanoid" id="A0A067PF30"/>
<accession>A0A067PF30</accession>
<dbReference type="AlphaFoldDB" id="A0A067PF30"/>
<evidence type="ECO:0000313" key="3">
    <source>
        <dbReference type="Proteomes" id="UP000027265"/>
    </source>
</evidence>
<organism evidence="2 3">
    <name type="scientific">Jaapia argillacea MUCL 33604</name>
    <dbReference type="NCBI Taxonomy" id="933084"/>
    <lineage>
        <taxon>Eukaryota</taxon>
        <taxon>Fungi</taxon>
        <taxon>Dikarya</taxon>
        <taxon>Basidiomycota</taxon>
        <taxon>Agaricomycotina</taxon>
        <taxon>Agaricomycetes</taxon>
        <taxon>Agaricomycetidae</taxon>
        <taxon>Jaapiales</taxon>
        <taxon>Jaapiaceae</taxon>
        <taxon>Jaapia</taxon>
    </lineage>
</organism>
<keyword evidence="3" id="KW-1185">Reference proteome</keyword>
<feature type="region of interest" description="Disordered" evidence="1">
    <location>
        <begin position="57"/>
        <end position="78"/>
    </location>
</feature>